<evidence type="ECO:0000313" key="11">
    <source>
        <dbReference type="Proteomes" id="UP000198943"/>
    </source>
</evidence>
<gene>
    <name evidence="10" type="ORF">SAMN04487864_103155</name>
</gene>
<evidence type="ECO:0000256" key="1">
    <source>
        <dbReference type="ARBA" id="ARBA00004127"/>
    </source>
</evidence>
<feature type="transmembrane region" description="Helical" evidence="7">
    <location>
        <begin position="217"/>
        <end position="237"/>
    </location>
</feature>
<keyword evidence="4 7" id="KW-1133">Transmembrane helix</keyword>
<feature type="transmembrane region" description="Helical" evidence="7">
    <location>
        <begin position="89"/>
        <end position="105"/>
    </location>
</feature>
<proteinExistence type="inferred from homology"/>
<dbReference type="PRINTS" id="PR01434">
    <property type="entry name" value="NADHDHGNASE5"/>
</dbReference>
<dbReference type="Pfam" id="PF00662">
    <property type="entry name" value="Proton_antipo_N"/>
    <property type="match status" value="1"/>
</dbReference>
<dbReference type="Pfam" id="PF00361">
    <property type="entry name" value="Proton_antipo_M"/>
    <property type="match status" value="1"/>
</dbReference>
<sequence>MCLPGLLIGVPFVAAILAFCLRGNGARNILVKLAAAVTMVLSVGTAIRYFGHPAFLKITGGFLPAVLLAVDVIAAAVIFYYTLIKFKKFKIAFLELIQLAGILWFEKGIGHAIEARHDLLIDNFALIMVLIAGIIGSLIAVFSLGYMEEFQKEHRDVQDRRPFFFFVIFLFLSAMFGLVISNNLLIMYTCWEITSLCSFLLIGYTQTEEAVENSFKALWMNLLGGVAFAAAILWLGAEYESVELSMLINLGRSSQPVDIAVALLVFCGFTKAAMMPFSGWLLGAMVAPTPTSALLHSSTMVKAGVFLIIKLCPVLGPNHAGLMTMFIGGATFLFASFVAISQSDGKKVLAYSTISNLGLIVCCAGIGSYEAAWTAIMIVVFHAVAKSLMFLSVGTAEQQLGSRNIENFDGMFCSLPGLSLCMIIGICGMFLAPFGMLISKWAAMKAFVDAGHPLLLLVLVFGSSTTLFYWTKWLGKITAYIPAEKNLEEGIHGVEWLALRSLSALTIVTCVLFPVISQMAVIPYLEVTYETTMEVISRSNLLIMSMMVLLLVVLPLRFGKGQEKKLVVTNLAGENLGNNQSYRGAAGQVIPVTVRNWYMEKWFGEAKMKLCGFILCGSCLLIEFAIIFGGAFHV</sequence>
<evidence type="ECO:0000259" key="9">
    <source>
        <dbReference type="Pfam" id="PF00662"/>
    </source>
</evidence>
<feature type="transmembrane region" description="Helical" evidence="7">
    <location>
        <begin position="62"/>
        <end position="82"/>
    </location>
</feature>
<feature type="transmembrane region" description="Helical" evidence="7">
    <location>
        <begin position="610"/>
        <end position="632"/>
    </location>
</feature>
<dbReference type="PANTHER" id="PTHR43373">
    <property type="entry name" value="NA(+)/H(+) ANTIPORTER SUBUNIT"/>
    <property type="match status" value="1"/>
</dbReference>
<evidence type="ECO:0000313" key="10">
    <source>
        <dbReference type="EMBL" id="SDC18999.1"/>
    </source>
</evidence>
<comment type="subcellular location">
    <subcellularLocation>
        <location evidence="1">Endomembrane system</location>
        <topology evidence="1">Multi-pass membrane protein</topology>
    </subcellularLocation>
    <subcellularLocation>
        <location evidence="6">Membrane</location>
        <topology evidence="6">Multi-pass membrane protein</topology>
    </subcellularLocation>
</comment>
<protein>
    <submittedName>
        <fullName evidence="10">Ech hydrogenase subunit A</fullName>
    </submittedName>
</protein>
<name>A0A1G6JJS5_9FIRM</name>
<dbReference type="AlphaFoldDB" id="A0A1G6JJS5"/>
<feature type="transmembrane region" description="Helical" evidence="7">
    <location>
        <begin position="163"/>
        <end position="180"/>
    </location>
</feature>
<evidence type="ECO:0000256" key="7">
    <source>
        <dbReference type="SAM" id="Phobius"/>
    </source>
</evidence>
<evidence type="ECO:0000256" key="6">
    <source>
        <dbReference type="RuleBase" id="RU000320"/>
    </source>
</evidence>
<keyword evidence="11" id="KW-1185">Reference proteome</keyword>
<feature type="transmembrane region" description="Helical" evidence="7">
    <location>
        <begin position="6"/>
        <end position="22"/>
    </location>
</feature>
<feature type="transmembrane region" description="Helical" evidence="7">
    <location>
        <begin position="29"/>
        <end position="50"/>
    </location>
</feature>
<dbReference type="InterPro" id="IPR001750">
    <property type="entry name" value="ND/Mrp_TM"/>
</dbReference>
<feature type="transmembrane region" description="Helical" evidence="7">
    <location>
        <begin position="294"/>
        <end position="316"/>
    </location>
</feature>
<feature type="transmembrane region" description="Helical" evidence="7">
    <location>
        <begin position="186"/>
        <end position="205"/>
    </location>
</feature>
<keyword evidence="5 7" id="KW-0472">Membrane</keyword>
<dbReference type="PANTHER" id="PTHR43373:SF1">
    <property type="entry name" value="NA(+)_H(+) ANTIPORTER SUBUNIT A"/>
    <property type="match status" value="1"/>
</dbReference>
<feature type="transmembrane region" description="Helical" evidence="7">
    <location>
        <begin position="257"/>
        <end position="282"/>
    </location>
</feature>
<organism evidence="10 11">
    <name type="scientific">Succiniclasticum ruminis</name>
    <dbReference type="NCBI Taxonomy" id="40841"/>
    <lineage>
        <taxon>Bacteria</taxon>
        <taxon>Bacillati</taxon>
        <taxon>Bacillota</taxon>
        <taxon>Negativicutes</taxon>
        <taxon>Acidaminococcales</taxon>
        <taxon>Acidaminococcaceae</taxon>
        <taxon>Succiniclasticum</taxon>
    </lineage>
</organism>
<evidence type="ECO:0000256" key="3">
    <source>
        <dbReference type="ARBA" id="ARBA00022692"/>
    </source>
</evidence>
<dbReference type="Proteomes" id="UP000198943">
    <property type="component" value="Unassembled WGS sequence"/>
</dbReference>
<accession>A0A1G6JJS5</accession>
<reference evidence="11" key="1">
    <citation type="submission" date="2016-10" db="EMBL/GenBank/DDBJ databases">
        <authorList>
            <person name="Varghese N."/>
            <person name="Submissions S."/>
        </authorList>
    </citation>
    <scope>NUCLEOTIDE SEQUENCE [LARGE SCALE GENOMIC DNA]</scope>
    <source>
        <strain evidence="11">DSM 11005</strain>
    </source>
</reference>
<feature type="transmembrane region" description="Helical" evidence="7">
    <location>
        <begin position="348"/>
        <end position="367"/>
    </location>
</feature>
<dbReference type="InterPro" id="IPR050616">
    <property type="entry name" value="CPA3_Na-H_Antiporter_A"/>
</dbReference>
<feature type="transmembrane region" description="Helical" evidence="7">
    <location>
        <begin position="502"/>
        <end position="525"/>
    </location>
</feature>
<evidence type="ECO:0000256" key="2">
    <source>
        <dbReference type="ARBA" id="ARBA00008483"/>
    </source>
</evidence>
<comment type="similarity">
    <text evidence="2">Belongs to the CPA3 antiporters (TC 2.A.63) subunit A family.</text>
</comment>
<feature type="domain" description="NADH-Ubiquinone oxidoreductase (complex I) chain 5 N-terminal" evidence="9">
    <location>
        <begin position="115"/>
        <end position="149"/>
    </location>
</feature>
<dbReference type="InterPro" id="IPR001516">
    <property type="entry name" value="Proton_antipo_N"/>
</dbReference>
<feature type="transmembrane region" description="Helical" evidence="7">
    <location>
        <begin position="125"/>
        <end position="147"/>
    </location>
</feature>
<dbReference type="RefSeq" id="WP_093729595.1">
    <property type="nucleotide sequence ID" value="NZ_FMYW01000003.1"/>
</dbReference>
<evidence type="ECO:0000256" key="5">
    <source>
        <dbReference type="ARBA" id="ARBA00023136"/>
    </source>
</evidence>
<keyword evidence="3 6" id="KW-0812">Transmembrane</keyword>
<feature type="transmembrane region" description="Helical" evidence="7">
    <location>
        <begin position="373"/>
        <end position="394"/>
    </location>
</feature>
<dbReference type="GO" id="GO:0016020">
    <property type="term" value="C:membrane"/>
    <property type="evidence" value="ECO:0007669"/>
    <property type="project" value="UniProtKB-SubCell"/>
</dbReference>
<feature type="domain" description="NADH:quinone oxidoreductase/Mrp antiporter transmembrane" evidence="8">
    <location>
        <begin position="181"/>
        <end position="463"/>
    </location>
</feature>
<feature type="transmembrane region" description="Helical" evidence="7">
    <location>
        <begin position="415"/>
        <end position="438"/>
    </location>
</feature>
<evidence type="ECO:0000259" key="8">
    <source>
        <dbReference type="Pfam" id="PF00361"/>
    </source>
</evidence>
<dbReference type="GO" id="GO:0012505">
    <property type="term" value="C:endomembrane system"/>
    <property type="evidence" value="ECO:0007669"/>
    <property type="project" value="UniProtKB-SubCell"/>
</dbReference>
<feature type="transmembrane region" description="Helical" evidence="7">
    <location>
        <begin position="450"/>
        <end position="470"/>
    </location>
</feature>
<dbReference type="OrthoDB" id="9807568at2"/>
<evidence type="ECO:0000256" key="4">
    <source>
        <dbReference type="ARBA" id="ARBA00022989"/>
    </source>
</evidence>
<dbReference type="EMBL" id="FMYW01000003">
    <property type="protein sequence ID" value="SDC18999.1"/>
    <property type="molecule type" value="Genomic_DNA"/>
</dbReference>
<feature type="transmembrane region" description="Helical" evidence="7">
    <location>
        <begin position="537"/>
        <end position="556"/>
    </location>
</feature>
<feature type="transmembrane region" description="Helical" evidence="7">
    <location>
        <begin position="322"/>
        <end position="341"/>
    </location>
</feature>